<evidence type="ECO:0000256" key="2">
    <source>
        <dbReference type="ARBA" id="ARBA00008535"/>
    </source>
</evidence>
<evidence type="ECO:0000256" key="6">
    <source>
        <dbReference type="ARBA" id="ARBA00022989"/>
    </source>
</evidence>
<dbReference type="GO" id="GO:0009897">
    <property type="term" value="C:external side of plasma membrane"/>
    <property type="evidence" value="ECO:0007669"/>
    <property type="project" value="TreeGrafter"/>
</dbReference>
<dbReference type="InterPro" id="IPR003599">
    <property type="entry name" value="Ig_sub"/>
</dbReference>
<dbReference type="InterPro" id="IPR027417">
    <property type="entry name" value="P-loop_NTPase"/>
</dbReference>
<feature type="domain" description="Ig-like" evidence="10">
    <location>
        <begin position="165"/>
        <end position="251"/>
    </location>
</feature>
<organism evidence="12 13">
    <name type="scientific">Megalops atlanticus</name>
    <name type="common">Tarpon</name>
    <name type="synonym">Clupea gigantea</name>
    <dbReference type="NCBI Taxonomy" id="7932"/>
    <lineage>
        <taxon>Eukaryota</taxon>
        <taxon>Metazoa</taxon>
        <taxon>Chordata</taxon>
        <taxon>Craniata</taxon>
        <taxon>Vertebrata</taxon>
        <taxon>Euteleostomi</taxon>
        <taxon>Actinopterygii</taxon>
        <taxon>Neopterygii</taxon>
        <taxon>Teleostei</taxon>
        <taxon>Elopiformes</taxon>
        <taxon>Megalopidae</taxon>
        <taxon>Megalops</taxon>
    </lineage>
</organism>
<dbReference type="Gene3D" id="3.40.50.300">
    <property type="entry name" value="P-loop containing nucleotide triphosphate hydrolases"/>
    <property type="match status" value="1"/>
</dbReference>
<dbReference type="SMART" id="SM00409">
    <property type="entry name" value="IG"/>
    <property type="match status" value="1"/>
</dbReference>
<evidence type="ECO:0000259" key="10">
    <source>
        <dbReference type="PROSITE" id="PS50835"/>
    </source>
</evidence>
<evidence type="ECO:0000313" key="12">
    <source>
        <dbReference type="EMBL" id="KAG7455041.1"/>
    </source>
</evidence>
<dbReference type="Proteomes" id="UP001046870">
    <property type="component" value="Chromosome 24"/>
</dbReference>
<dbReference type="GO" id="GO:0005525">
    <property type="term" value="F:GTP binding"/>
    <property type="evidence" value="ECO:0007669"/>
    <property type="project" value="InterPro"/>
</dbReference>
<dbReference type="InterPro" id="IPR053896">
    <property type="entry name" value="BTN3A2-like_Ig-C"/>
</dbReference>
<feature type="transmembrane region" description="Helical" evidence="9">
    <location>
        <begin position="263"/>
        <end position="286"/>
    </location>
</feature>
<keyword evidence="6 9" id="KW-1133">Transmembrane helix</keyword>
<dbReference type="PANTHER" id="PTHR24100:SF130">
    <property type="entry name" value="BUTYROPHILIN-LIKE PROTEIN 9"/>
    <property type="match status" value="1"/>
</dbReference>
<keyword evidence="7 9" id="KW-0472">Membrane</keyword>
<name>A0A9D3T022_MEGAT</name>
<reference evidence="12" key="1">
    <citation type="submission" date="2021-01" db="EMBL/GenBank/DDBJ databases">
        <authorList>
            <person name="Zahm M."/>
            <person name="Roques C."/>
            <person name="Cabau C."/>
            <person name="Klopp C."/>
            <person name="Donnadieu C."/>
            <person name="Jouanno E."/>
            <person name="Lampietro C."/>
            <person name="Louis A."/>
            <person name="Herpin A."/>
            <person name="Echchiki A."/>
            <person name="Berthelot C."/>
            <person name="Parey E."/>
            <person name="Roest-Crollius H."/>
            <person name="Braasch I."/>
            <person name="Postlethwait J."/>
            <person name="Bobe J."/>
            <person name="Montfort J."/>
            <person name="Bouchez O."/>
            <person name="Begum T."/>
            <person name="Mejri S."/>
            <person name="Adams A."/>
            <person name="Chen W.-J."/>
            <person name="Guiguen Y."/>
        </authorList>
    </citation>
    <scope>NUCLEOTIDE SEQUENCE</scope>
    <source>
        <strain evidence="12">YG-15Mar2019-1</strain>
        <tissue evidence="12">Brain</tissue>
    </source>
</reference>
<dbReference type="Pfam" id="PF22705">
    <property type="entry name" value="C2-set_3"/>
    <property type="match status" value="1"/>
</dbReference>
<keyword evidence="8" id="KW-0393">Immunoglobulin domain</keyword>
<dbReference type="EMBL" id="JAFDVH010000024">
    <property type="protein sequence ID" value="KAG7455041.1"/>
    <property type="molecule type" value="Genomic_DNA"/>
</dbReference>
<dbReference type="InterPro" id="IPR050504">
    <property type="entry name" value="IgSF_BTN/MOG"/>
</dbReference>
<dbReference type="FunFam" id="3.40.50.300:FF:001809">
    <property type="entry name" value="Si:ch1073-365p7.2"/>
    <property type="match status" value="1"/>
</dbReference>
<dbReference type="AlphaFoldDB" id="A0A9D3T022"/>
<evidence type="ECO:0000256" key="1">
    <source>
        <dbReference type="ARBA" id="ARBA00004370"/>
    </source>
</evidence>
<feature type="domain" description="AIG1-type G" evidence="11">
    <location>
        <begin position="299"/>
        <end position="492"/>
    </location>
</feature>
<comment type="similarity">
    <text evidence="2">Belongs to the TRAFAC class TrmE-Era-EngA-EngB-Septin-like GTPase superfamily. AIG1/Toc34/Toc159-like paraseptin GTPase family. IAN subfamily.</text>
</comment>
<dbReference type="InterPro" id="IPR013783">
    <property type="entry name" value="Ig-like_fold"/>
</dbReference>
<dbReference type="FunFam" id="2.60.40.10:FF:000088">
    <property type="entry name" value="Butyrophilin subfamily 1 member A1"/>
    <property type="match status" value="1"/>
</dbReference>
<keyword evidence="13" id="KW-1185">Reference proteome</keyword>
<keyword evidence="4" id="KW-0732">Signal</keyword>
<dbReference type="SMART" id="SM00406">
    <property type="entry name" value="IGv"/>
    <property type="match status" value="1"/>
</dbReference>
<dbReference type="InterPro" id="IPR007110">
    <property type="entry name" value="Ig-like_dom"/>
</dbReference>
<dbReference type="GO" id="GO:0050852">
    <property type="term" value="P:T cell receptor signaling pathway"/>
    <property type="evidence" value="ECO:0007669"/>
    <property type="project" value="TreeGrafter"/>
</dbReference>
<dbReference type="InterPro" id="IPR013106">
    <property type="entry name" value="Ig_V-set"/>
</dbReference>
<dbReference type="Pfam" id="PF04548">
    <property type="entry name" value="AIG1"/>
    <property type="match status" value="1"/>
</dbReference>
<accession>A0A9D3T022</accession>
<evidence type="ECO:0000256" key="7">
    <source>
        <dbReference type="ARBA" id="ARBA00023136"/>
    </source>
</evidence>
<dbReference type="Pfam" id="PF07686">
    <property type="entry name" value="V-set"/>
    <property type="match status" value="1"/>
</dbReference>
<dbReference type="SUPFAM" id="SSF48726">
    <property type="entry name" value="Immunoglobulin"/>
    <property type="match status" value="2"/>
</dbReference>
<dbReference type="FunFam" id="2.60.40.10:FF:000208">
    <property type="entry name" value="Butyrophilin subfamily 1 member A1"/>
    <property type="match status" value="1"/>
</dbReference>
<evidence type="ECO:0000256" key="3">
    <source>
        <dbReference type="ARBA" id="ARBA00022692"/>
    </source>
</evidence>
<dbReference type="GO" id="GO:0005102">
    <property type="term" value="F:signaling receptor binding"/>
    <property type="evidence" value="ECO:0007669"/>
    <property type="project" value="TreeGrafter"/>
</dbReference>
<keyword evidence="3 9" id="KW-0812">Transmembrane</keyword>
<dbReference type="PROSITE" id="PS50835">
    <property type="entry name" value="IG_LIKE"/>
    <property type="match status" value="2"/>
</dbReference>
<comment type="caution">
    <text evidence="12">The sequence shown here is derived from an EMBL/GenBank/DDBJ whole genome shotgun (WGS) entry which is preliminary data.</text>
</comment>
<feature type="domain" description="Ig-like" evidence="10">
    <location>
        <begin position="41"/>
        <end position="155"/>
    </location>
</feature>
<evidence type="ECO:0000256" key="5">
    <source>
        <dbReference type="ARBA" id="ARBA00022741"/>
    </source>
</evidence>
<proteinExistence type="inferred from homology"/>
<evidence type="ECO:0000256" key="9">
    <source>
        <dbReference type="SAM" id="Phobius"/>
    </source>
</evidence>
<dbReference type="OrthoDB" id="10055806at2759"/>
<protein>
    <submittedName>
        <fullName evidence="12">Uncharacterized protein</fullName>
    </submittedName>
</protein>
<dbReference type="InterPro" id="IPR006703">
    <property type="entry name" value="G_AIG1"/>
</dbReference>
<dbReference type="SUPFAM" id="SSF52540">
    <property type="entry name" value="P-loop containing nucleoside triphosphate hydrolases"/>
    <property type="match status" value="1"/>
</dbReference>
<evidence type="ECO:0000259" key="11">
    <source>
        <dbReference type="PROSITE" id="PS51720"/>
    </source>
</evidence>
<comment type="subcellular location">
    <subcellularLocation>
        <location evidence="1">Membrane</location>
    </subcellularLocation>
</comment>
<keyword evidence="5" id="KW-0547">Nucleotide-binding</keyword>
<evidence type="ECO:0000256" key="4">
    <source>
        <dbReference type="ARBA" id="ARBA00022729"/>
    </source>
</evidence>
<evidence type="ECO:0000313" key="13">
    <source>
        <dbReference type="Proteomes" id="UP001046870"/>
    </source>
</evidence>
<dbReference type="GO" id="GO:0001817">
    <property type="term" value="P:regulation of cytokine production"/>
    <property type="evidence" value="ECO:0007669"/>
    <property type="project" value="TreeGrafter"/>
</dbReference>
<dbReference type="PANTHER" id="PTHR24100">
    <property type="entry name" value="BUTYROPHILIN"/>
    <property type="match status" value="1"/>
</dbReference>
<gene>
    <name evidence="12" type="ORF">MATL_G00252230</name>
</gene>
<evidence type="ECO:0000256" key="8">
    <source>
        <dbReference type="ARBA" id="ARBA00023319"/>
    </source>
</evidence>
<sequence>MSQVSLFWTEGLLVSPEMKCSRSECLCLVLLFLHHTAQSKPERFQVFGPADPVVAAAGEEAVLPCHLQPNISAEDLEVRWFREDFLAPVHLYVNKRNDYTNQIPSYRGRTALFPGELKKGNTSLRLLGVKASDDGSYKCFVKSKDTDSYDDRVIRVTVKAIGTEPVISIEGYTEGGIGLQCESKGWYPEPEVDWRDSEGRGLPAGRTETHRDPEGLFILRKHIIVHEGGANSFTCRVTQRQFHQVKEAQVHIPGDFFPHIPPWTIAFFLLLAVSGVAIPVIITYFYKRKGKLHEEIAQMRGLRIVLLGKTWAGKSTAGNTILSRDEFGRDTEQCAVGHGRVAGRQVTVVDTPGWYEHADTPENLSSQITSCLSLCPPGPHAVLLAIPVWHSTVPEMEIAAAVKHLELLSQRVWRHTIVLFTRGDFLGGTDIRQNIKRRGEPLHRLLERCGNRYHVFSSQDVEDGTQVRELLEKIEDMIYLRNEGHLEWPSLA</sequence>
<dbReference type="PROSITE" id="PS51720">
    <property type="entry name" value="G_AIG1"/>
    <property type="match status" value="1"/>
</dbReference>
<dbReference type="Gene3D" id="2.60.40.10">
    <property type="entry name" value="Immunoglobulins"/>
    <property type="match status" value="2"/>
</dbReference>
<dbReference type="InterPro" id="IPR036179">
    <property type="entry name" value="Ig-like_dom_sf"/>
</dbReference>